<keyword evidence="4" id="KW-1185">Reference proteome</keyword>
<sequence>MRTFAFFHCLYICTFAFAYPHVEQDKLSRRDLSSVRWSGAIVTAPEGASFNEITSTIKVPSVTGPIDAAYSAYAWIGIDGWGGLNNLFQAGLDVRGIEAADGTYVPQFRGYFEWYPEGANFSTPDELPLLSGDTMLVRIVASSSTQGTVYLENERTGESKEYNFDEPSYALTGRYAEWIVEEFSSNAVPSNCIFEFQSAEAQMQDGKTLAASSGSLVQVQDGRLVASFDNSDVKVVS</sequence>
<protein>
    <submittedName>
        <fullName evidence="3">Concanavalin A-like lectin/glucanase</fullName>
    </submittedName>
</protein>
<dbReference type="GO" id="GO:0006508">
    <property type="term" value="P:proteolysis"/>
    <property type="evidence" value="ECO:0007669"/>
    <property type="project" value="InterPro"/>
</dbReference>
<feature type="active site" description="Proton acceptor" evidence="1">
    <location>
        <position position="181"/>
    </location>
</feature>
<dbReference type="InterPro" id="IPR000250">
    <property type="entry name" value="Peptidase_G1"/>
</dbReference>
<dbReference type="Gene3D" id="2.60.120.700">
    <property type="entry name" value="Peptidase G1"/>
    <property type="match status" value="1"/>
</dbReference>
<evidence type="ECO:0000256" key="1">
    <source>
        <dbReference type="PIRSR" id="PIRSR600250-50"/>
    </source>
</evidence>
<feature type="chain" id="PRO_5042056876" evidence="2">
    <location>
        <begin position="19"/>
        <end position="237"/>
    </location>
</feature>
<dbReference type="GO" id="GO:0070007">
    <property type="term" value="F:glutamic-type endopeptidase activity"/>
    <property type="evidence" value="ECO:0007669"/>
    <property type="project" value="InterPro"/>
</dbReference>
<dbReference type="EMBL" id="JAQIZZ010000002">
    <property type="protein sequence ID" value="KAJ5553753.1"/>
    <property type="molecule type" value="Genomic_DNA"/>
</dbReference>
<feature type="signal peptide" evidence="2">
    <location>
        <begin position="1"/>
        <end position="18"/>
    </location>
</feature>
<reference evidence="3 4" key="1">
    <citation type="journal article" date="2023" name="IMA Fungus">
        <title>Comparative genomic study of the Penicillium genus elucidates a diverse pangenome and 15 lateral gene transfer events.</title>
        <authorList>
            <person name="Petersen C."/>
            <person name="Sorensen T."/>
            <person name="Nielsen M.R."/>
            <person name="Sondergaard T.E."/>
            <person name="Sorensen J.L."/>
            <person name="Fitzpatrick D.A."/>
            <person name="Frisvad J.C."/>
            <person name="Nielsen K.L."/>
        </authorList>
    </citation>
    <scope>NUCLEOTIDE SEQUENCE [LARGE SCALE GENOMIC DNA]</scope>
    <source>
        <strain evidence="3 4">IBT 35679</strain>
    </source>
</reference>
<dbReference type="PANTHER" id="PTHR37536">
    <property type="entry name" value="PUTATIVE (AFU_ORTHOLOGUE AFUA_3G02970)-RELATED"/>
    <property type="match status" value="1"/>
</dbReference>
<dbReference type="SUPFAM" id="SSF49899">
    <property type="entry name" value="Concanavalin A-like lectins/glucanases"/>
    <property type="match status" value="1"/>
</dbReference>
<organism evidence="3 4">
    <name type="scientific">Penicillium frequentans</name>
    <dbReference type="NCBI Taxonomy" id="3151616"/>
    <lineage>
        <taxon>Eukaryota</taxon>
        <taxon>Fungi</taxon>
        <taxon>Dikarya</taxon>
        <taxon>Ascomycota</taxon>
        <taxon>Pezizomycotina</taxon>
        <taxon>Eurotiomycetes</taxon>
        <taxon>Eurotiomycetidae</taxon>
        <taxon>Eurotiales</taxon>
        <taxon>Aspergillaceae</taxon>
        <taxon>Penicillium</taxon>
    </lineage>
</organism>
<accession>A0AAD6GKM3</accession>
<dbReference type="Pfam" id="PF01828">
    <property type="entry name" value="Peptidase_A4"/>
    <property type="match status" value="1"/>
</dbReference>
<gene>
    <name evidence="3" type="ORF">N7494_003131</name>
</gene>
<dbReference type="CDD" id="cd13426">
    <property type="entry name" value="Peptidase_G1"/>
    <property type="match status" value="1"/>
</dbReference>
<dbReference type="AlphaFoldDB" id="A0AAD6GKM3"/>
<dbReference type="Proteomes" id="UP001220324">
    <property type="component" value="Unassembled WGS sequence"/>
</dbReference>
<comment type="caution">
    <text evidence="3">The sequence shown here is derived from an EMBL/GenBank/DDBJ whole genome shotgun (WGS) entry which is preliminary data.</text>
</comment>
<evidence type="ECO:0000313" key="3">
    <source>
        <dbReference type="EMBL" id="KAJ5553753.1"/>
    </source>
</evidence>
<proteinExistence type="predicted"/>
<keyword evidence="2" id="KW-0732">Signal</keyword>
<name>A0AAD6GKM3_9EURO</name>
<evidence type="ECO:0000313" key="4">
    <source>
        <dbReference type="Proteomes" id="UP001220324"/>
    </source>
</evidence>
<dbReference type="InterPro" id="IPR038656">
    <property type="entry name" value="Peptidase_G1_sf"/>
</dbReference>
<dbReference type="InterPro" id="IPR013320">
    <property type="entry name" value="ConA-like_dom_sf"/>
</dbReference>
<evidence type="ECO:0000256" key="2">
    <source>
        <dbReference type="SAM" id="SignalP"/>
    </source>
</evidence>
<dbReference type="PANTHER" id="PTHR37536:SF1">
    <property type="entry name" value="ASPERGILLOPEPSIN, PUTAITVE (AFU_ORTHOLOGUE AFUA_7G01200)"/>
    <property type="match status" value="1"/>
</dbReference>